<evidence type="ECO:0000313" key="23">
    <source>
        <dbReference type="Proteomes" id="UP000019591"/>
    </source>
</evidence>
<dbReference type="Proteomes" id="UP000019591">
    <property type="component" value="Chromosome"/>
</dbReference>
<dbReference type="SUPFAM" id="SSF52009">
    <property type="entry name" value="Phosphohistidine domain"/>
    <property type="match status" value="1"/>
</dbReference>
<evidence type="ECO:0000256" key="3">
    <source>
        <dbReference type="ARBA" id="ARBA00004997"/>
    </source>
</evidence>
<evidence type="ECO:0000256" key="4">
    <source>
        <dbReference type="ARBA" id="ARBA00006237"/>
    </source>
</evidence>
<dbReference type="InterPro" id="IPR018209">
    <property type="entry name" value="Pyrv_Knase_AS"/>
</dbReference>
<dbReference type="Gene3D" id="3.50.30.10">
    <property type="entry name" value="Phosphohistidine domain"/>
    <property type="match status" value="1"/>
</dbReference>
<dbReference type="Gene3D" id="3.40.1380.20">
    <property type="entry name" value="Pyruvate kinase, C-terminal domain"/>
    <property type="match status" value="1"/>
</dbReference>
<keyword evidence="15 18" id="KW-0324">Glycolysis</keyword>
<dbReference type="Gene3D" id="2.40.33.10">
    <property type="entry name" value="PK beta-barrel domain-like"/>
    <property type="match status" value="1"/>
</dbReference>
<keyword evidence="14" id="KW-0630">Potassium</keyword>
<evidence type="ECO:0000256" key="16">
    <source>
        <dbReference type="ARBA" id="ARBA00023317"/>
    </source>
</evidence>
<evidence type="ECO:0000256" key="2">
    <source>
        <dbReference type="ARBA" id="ARBA00001958"/>
    </source>
</evidence>
<evidence type="ECO:0000256" key="14">
    <source>
        <dbReference type="ARBA" id="ARBA00022958"/>
    </source>
</evidence>
<evidence type="ECO:0000256" key="18">
    <source>
        <dbReference type="RuleBase" id="RU000504"/>
    </source>
</evidence>
<proteinExistence type="inferred from homology"/>
<dbReference type="GO" id="GO:0016301">
    <property type="term" value="F:kinase activity"/>
    <property type="evidence" value="ECO:0007669"/>
    <property type="project" value="UniProtKB-KW"/>
</dbReference>
<comment type="similarity">
    <text evidence="5 18">Belongs to the pyruvate kinase family.</text>
</comment>
<dbReference type="Gene3D" id="3.20.20.60">
    <property type="entry name" value="Phosphoenolpyruvate-binding domains"/>
    <property type="match status" value="1"/>
</dbReference>
<dbReference type="GO" id="GO:0004743">
    <property type="term" value="F:pyruvate kinase activity"/>
    <property type="evidence" value="ECO:0007669"/>
    <property type="project" value="UniProtKB-UniRule"/>
</dbReference>
<dbReference type="GO" id="GO:0005524">
    <property type="term" value="F:ATP binding"/>
    <property type="evidence" value="ECO:0007669"/>
    <property type="project" value="UniProtKB-KW"/>
</dbReference>
<feature type="domain" description="PEP-utilising enzyme mobile" evidence="20">
    <location>
        <begin position="505"/>
        <end position="576"/>
    </location>
</feature>
<dbReference type="HOGENOM" id="CLU_015439_0_2_9"/>
<dbReference type="Pfam" id="PF02887">
    <property type="entry name" value="PK_C"/>
    <property type="match status" value="1"/>
</dbReference>
<dbReference type="STRING" id="1286171.EAL2_c04570"/>
<evidence type="ECO:0000259" key="20">
    <source>
        <dbReference type="Pfam" id="PF00391"/>
    </source>
</evidence>
<keyword evidence="12" id="KW-0067">ATP-binding</keyword>
<dbReference type="SUPFAM" id="SSF52935">
    <property type="entry name" value="PK C-terminal domain-like"/>
    <property type="match status" value="1"/>
</dbReference>
<comment type="cofactor">
    <cofactor evidence="2">
        <name>K(+)</name>
        <dbReference type="ChEBI" id="CHEBI:29103"/>
    </cofactor>
</comment>
<dbReference type="InterPro" id="IPR008279">
    <property type="entry name" value="PEP-util_enz_mobile_dom"/>
</dbReference>
<dbReference type="InterPro" id="IPR001697">
    <property type="entry name" value="Pyr_Knase"/>
</dbReference>
<dbReference type="PATRIC" id="fig|1286171.3.peg.401"/>
<gene>
    <name evidence="22" type="primary">pyk</name>
    <name evidence="22" type="ORF">EAL2_c04570</name>
</gene>
<dbReference type="EMBL" id="CP007452">
    <property type="protein sequence ID" value="AHM55759.1"/>
    <property type="molecule type" value="Genomic_DNA"/>
</dbReference>
<dbReference type="SUPFAM" id="SSF51621">
    <property type="entry name" value="Phosphoenolpyruvate/pyruvate domain"/>
    <property type="match status" value="1"/>
</dbReference>
<evidence type="ECO:0000256" key="10">
    <source>
        <dbReference type="ARBA" id="ARBA00022741"/>
    </source>
</evidence>
<protein>
    <recommendedName>
        <fullName evidence="7 17">Pyruvate kinase</fullName>
        <ecNumber evidence="6 17">2.7.1.40</ecNumber>
    </recommendedName>
</protein>
<keyword evidence="9" id="KW-0479">Metal-binding</keyword>
<evidence type="ECO:0000256" key="7">
    <source>
        <dbReference type="ARBA" id="ARBA00018587"/>
    </source>
</evidence>
<keyword evidence="16 22" id="KW-0670">Pyruvate</keyword>
<dbReference type="FunFam" id="3.20.20.60:FF:000001">
    <property type="entry name" value="Pyruvate kinase"/>
    <property type="match status" value="1"/>
</dbReference>
<dbReference type="InterPro" id="IPR015806">
    <property type="entry name" value="Pyrv_Knase_insert_dom_sf"/>
</dbReference>
<keyword evidence="13 18" id="KW-0460">Magnesium</keyword>
<dbReference type="AlphaFoldDB" id="W8T1Z4"/>
<comment type="cofactor">
    <cofactor evidence="1">
        <name>Mg(2+)</name>
        <dbReference type="ChEBI" id="CHEBI:18420"/>
    </cofactor>
</comment>
<name>W8T1Z4_PEPAC</name>
<dbReference type="NCBIfam" id="NF004491">
    <property type="entry name" value="PRK05826.1"/>
    <property type="match status" value="1"/>
</dbReference>
<dbReference type="NCBIfam" id="NF004978">
    <property type="entry name" value="PRK06354.1"/>
    <property type="match status" value="1"/>
</dbReference>
<dbReference type="SUPFAM" id="SSF50800">
    <property type="entry name" value="PK beta-barrel domain-like"/>
    <property type="match status" value="1"/>
</dbReference>
<dbReference type="InterPro" id="IPR036637">
    <property type="entry name" value="Phosphohistidine_dom_sf"/>
</dbReference>
<keyword evidence="10" id="KW-0547">Nucleotide-binding</keyword>
<dbReference type="NCBIfam" id="TIGR01064">
    <property type="entry name" value="pyruv_kin"/>
    <property type="match status" value="1"/>
</dbReference>
<evidence type="ECO:0000256" key="1">
    <source>
        <dbReference type="ARBA" id="ARBA00001946"/>
    </source>
</evidence>
<dbReference type="PANTHER" id="PTHR11817">
    <property type="entry name" value="PYRUVATE KINASE"/>
    <property type="match status" value="1"/>
</dbReference>
<dbReference type="InterPro" id="IPR011037">
    <property type="entry name" value="Pyrv_Knase-like_insert_dom_sf"/>
</dbReference>
<reference evidence="22 23" key="1">
    <citation type="journal article" date="2014" name="Genome Announc.">
        <title>Complete Genome Sequence of Amino Acid-Utilizing Eubacterium acidaminophilum al-2 (DSM 3953).</title>
        <authorList>
            <person name="Poehlein A."/>
            <person name="Andreesen J.R."/>
            <person name="Daniel R."/>
        </authorList>
    </citation>
    <scope>NUCLEOTIDE SEQUENCE [LARGE SCALE GENOMIC DNA]</scope>
    <source>
        <strain evidence="22 23">DSM 3953</strain>
    </source>
</reference>
<dbReference type="UniPathway" id="UPA00109">
    <property type="reaction ID" value="UER00188"/>
</dbReference>
<dbReference type="RefSeq" id="WP_201770170.1">
    <property type="nucleotide sequence ID" value="NZ_CP007452.1"/>
</dbReference>
<evidence type="ECO:0000259" key="21">
    <source>
        <dbReference type="Pfam" id="PF02887"/>
    </source>
</evidence>
<evidence type="ECO:0000256" key="9">
    <source>
        <dbReference type="ARBA" id="ARBA00022723"/>
    </source>
</evidence>
<dbReference type="GO" id="GO:0000287">
    <property type="term" value="F:magnesium ion binding"/>
    <property type="evidence" value="ECO:0007669"/>
    <property type="project" value="UniProtKB-UniRule"/>
</dbReference>
<dbReference type="PRINTS" id="PR01050">
    <property type="entry name" value="PYRUVTKNASE"/>
</dbReference>
<feature type="domain" description="Pyruvate kinase C-terminal" evidence="21">
    <location>
        <begin position="358"/>
        <end position="471"/>
    </location>
</feature>
<evidence type="ECO:0000256" key="12">
    <source>
        <dbReference type="ARBA" id="ARBA00022840"/>
    </source>
</evidence>
<keyword evidence="23" id="KW-1185">Reference proteome</keyword>
<evidence type="ECO:0000256" key="8">
    <source>
        <dbReference type="ARBA" id="ARBA00022679"/>
    </source>
</evidence>
<dbReference type="InterPro" id="IPR015795">
    <property type="entry name" value="Pyrv_Knase_C"/>
</dbReference>
<dbReference type="InterPro" id="IPR036918">
    <property type="entry name" value="Pyrv_Knase_C_sf"/>
</dbReference>
<evidence type="ECO:0000259" key="19">
    <source>
        <dbReference type="Pfam" id="PF00224"/>
    </source>
</evidence>
<sequence length="586" mass="62801">MQLKKTKIVATIGPASENEAVLEKLIESGLDVCRLNFSHGSHEEHRCRMETIKKIRERLDIPVAIMLDTKGPEIRTGKFKNGRAMLEAKSRFVLTTADVLGDETICSVSYEGITRDVSTGDRILIDDGNISLIVEQVDEDSLTCIVENPGEISDRKGVNIPGAKINLPAVTQKDVEDIIFGIQNDIDFIAVSFTRKAADVLDIRRVLEQNGGDHIKIIAKIENAEGVANADDIMKVADGLMVARGDLGVEIPAEEVPLVQKRLIKKCNVAGKPVITATQMLDSMIRNPRPTRAEVADVANAIFDGTDAIMLSGETAAGKYPLEAVSTMSNIAITIEKSINHEKLYKRVADSKNSGVTNAVSRATCSSAWELGASGIITATSSGLTARMVSRFRPRCRIIAVTSSESVLRSLSLVWGVSPILSKKFDSTDILIEDAISRSLEKEYIKPGELVVITAGVPVGIAGGTNLMKVHIVGEVLAKGTGIGRVVAEGRACIASTAEECGVKFKEGDVLVCVSTDADMNQYMELSSAIITEEGGLTSHAAIVGLNLGKPVIVSVKDATLSINDGEIITIDTPRGIIYRGSVRVL</sequence>
<evidence type="ECO:0000313" key="22">
    <source>
        <dbReference type="EMBL" id="AHM55759.1"/>
    </source>
</evidence>
<dbReference type="InterPro" id="IPR015813">
    <property type="entry name" value="Pyrv/PenolPyrv_kinase-like_dom"/>
</dbReference>
<dbReference type="Pfam" id="PF00391">
    <property type="entry name" value="PEP-utilizers"/>
    <property type="match status" value="1"/>
</dbReference>
<evidence type="ECO:0000256" key="11">
    <source>
        <dbReference type="ARBA" id="ARBA00022777"/>
    </source>
</evidence>
<organism evidence="22 23">
    <name type="scientific">Peptoclostridium acidaminophilum DSM 3953</name>
    <dbReference type="NCBI Taxonomy" id="1286171"/>
    <lineage>
        <taxon>Bacteria</taxon>
        <taxon>Bacillati</taxon>
        <taxon>Bacillota</taxon>
        <taxon>Clostridia</taxon>
        <taxon>Peptostreptococcales</taxon>
        <taxon>Peptoclostridiaceae</taxon>
        <taxon>Peptoclostridium</taxon>
    </lineage>
</organism>
<evidence type="ECO:0000256" key="13">
    <source>
        <dbReference type="ARBA" id="ARBA00022842"/>
    </source>
</evidence>
<dbReference type="InterPro" id="IPR015793">
    <property type="entry name" value="Pyrv_Knase_brl"/>
</dbReference>
<comment type="catalytic activity">
    <reaction evidence="18">
        <text>pyruvate + ATP = phosphoenolpyruvate + ADP + H(+)</text>
        <dbReference type="Rhea" id="RHEA:18157"/>
        <dbReference type="ChEBI" id="CHEBI:15361"/>
        <dbReference type="ChEBI" id="CHEBI:15378"/>
        <dbReference type="ChEBI" id="CHEBI:30616"/>
        <dbReference type="ChEBI" id="CHEBI:58702"/>
        <dbReference type="ChEBI" id="CHEBI:456216"/>
        <dbReference type="EC" id="2.7.1.40"/>
    </reaction>
</comment>
<dbReference type="FunFam" id="2.40.33.10:FF:000001">
    <property type="entry name" value="Pyruvate kinase"/>
    <property type="match status" value="1"/>
</dbReference>
<feature type="domain" description="Pyruvate kinase barrel" evidence="19">
    <location>
        <begin position="4"/>
        <end position="325"/>
    </location>
</feature>
<comment type="pathway">
    <text evidence="3 18">Carbohydrate degradation; glycolysis; pyruvate from D-glyceraldehyde 3-phosphate: step 5/5.</text>
</comment>
<dbReference type="EC" id="2.7.1.40" evidence="6 17"/>
<comment type="similarity">
    <text evidence="4">In the C-terminal section; belongs to the PEP-utilizing enzyme family.</text>
</comment>
<dbReference type="Pfam" id="PF00224">
    <property type="entry name" value="PK"/>
    <property type="match status" value="1"/>
</dbReference>
<accession>W8T1Z4</accession>
<evidence type="ECO:0000256" key="5">
    <source>
        <dbReference type="ARBA" id="ARBA00008663"/>
    </source>
</evidence>
<dbReference type="PROSITE" id="PS00110">
    <property type="entry name" value="PYRUVATE_KINASE"/>
    <property type="match status" value="1"/>
</dbReference>
<dbReference type="KEGG" id="eac:EAL2_c04570"/>
<dbReference type="GO" id="GO:0006950">
    <property type="term" value="P:response to stress"/>
    <property type="evidence" value="ECO:0007669"/>
    <property type="project" value="UniProtKB-ARBA"/>
</dbReference>
<dbReference type="InterPro" id="IPR040442">
    <property type="entry name" value="Pyrv_kinase-like_dom_sf"/>
</dbReference>
<keyword evidence="11 18" id="KW-0418">Kinase</keyword>
<dbReference type="GO" id="GO:0030955">
    <property type="term" value="F:potassium ion binding"/>
    <property type="evidence" value="ECO:0007669"/>
    <property type="project" value="UniProtKB-UniRule"/>
</dbReference>
<dbReference type="eggNOG" id="COG0469">
    <property type="taxonomic scope" value="Bacteria"/>
</dbReference>
<evidence type="ECO:0000256" key="15">
    <source>
        <dbReference type="ARBA" id="ARBA00023152"/>
    </source>
</evidence>
<evidence type="ECO:0000256" key="17">
    <source>
        <dbReference type="NCBIfam" id="TIGR01064"/>
    </source>
</evidence>
<keyword evidence="8 18" id="KW-0808">Transferase</keyword>
<evidence type="ECO:0000256" key="6">
    <source>
        <dbReference type="ARBA" id="ARBA00012142"/>
    </source>
</evidence>